<evidence type="ECO:0000313" key="1">
    <source>
        <dbReference type="EMBL" id="OMG89748.1"/>
    </source>
</evidence>
<comment type="caution">
    <text evidence="1">The sequence shown here is derived from an EMBL/GenBank/DDBJ whole genome shotgun (WGS) entry which is preliminary data.</text>
</comment>
<reference evidence="1 2" key="1">
    <citation type="submission" date="2016-09" db="EMBL/GenBank/DDBJ databases">
        <title>Phylogenomics of Achromobacter.</title>
        <authorList>
            <person name="Jeukens J."/>
            <person name="Freschi L."/>
            <person name="Vincent A.T."/>
            <person name="Emond-Rheault J.-G."/>
            <person name="Kukavica-Ibrulj I."/>
            <person name="Charette S.J."/>
            <person name="Levesque R.C."/>
        </authorList>
    </citation>
    <scope>NUCLEOTIDE SEQUENCE [LARGE SCALE GENOMIC DNA]</scope>
    <source>
        <strain evidence="1 2">AUS488</strain>
    </source>
</reference>
<sequence>MTTKHTPGPWRIGKCHGAVVADVPVNAGLDNDHAAVYGGHLIAESIAVCNRPLIAAAPDLLEALDTVVFWYGKRGPDDNLLPIDRQEDDIAKAMRAIAKANGEQQ</sequence>
<protein>
    <submittedName>
        <fullName evidence="1">Uncharacterized protein</fullName>
    </submittedName>
</protein>
<dbReference type="RefSeq" id="WP_076410884.1">
    <property type="nucleotide sequence ID" value="NZ_MJMN01000009.1"/>
</dbReference>
<accession>A0A1R1JVT6</accession>
<gene>
    <name evidence="1" type="ORF">BIZ92_23335</name>
</gene>
<dbReference type="OrthoDB" id="9157544at2"/>
<organism evidence="1 2">
    <name type="scientific">Alcaligenes xylosoxydans xylosoxydans</name>
    <name type="common">Achromobacter xylosoxidans</name>
    <dbReference type="NCBI Taxonomy" id="85698"/>
    <lineage>
        <taxon>Bacteria</taxon>
        <taxon>Pseudomonadati</taxon>
        <taxon>Pseudomonadota</taxon>
        <taxon>Betaproteobacteria</taxon>
        <taxon>Burkholderiales</taxon>
        <taxon>Alcaligenaceae</taxon>
        <taxon>Achromobacter</taxon>
    </lineage>
</organism>
<dbReference type="Proteomes" id="UP000187251">
    <property type="component" value="Unassembled WGS sequence"/>
</dbReference>
<proteinExistence type="predicted"/>
<dbReference type="AlphaFoldDB" id="A0A1R1JVT6"/>
<evidence type="ECO:0000313" key="2">
    <source>
        <dbReference type="Proteomes" id="UP000187251"/>
    </source>
</evidence>
<name>A0A1R1JVT6_ALCXX</name>
<dbReference type="EMBL" id="MJMN01000009">
    <property type="protein sequence ID" value="OMG89748.1"/>
    <property type="molecule type" value="Genomic_DNA"/>
</dbReference>